<evidence type="ECO:0000313" key="3">
    <source>
        <dbReference type="Proteomes" id="UP000183772"/>
    </source>
</evidence>
<dbReference type="RefSeq" id="WP_047703534.1">
    <property type="nucleotide sequence ID" value="NZ_CAKKMJ010000011.1"/>
</dbReference>
<evidence type="ECO:0000313" key="2">
    <source>
        <dbReference type="EMBL" id="SDU66303.1"/>
    </source>
</evidence>
<dbReference type="AlphaFoldDB" id="A0AAX2DG39"/>
<dbReference type="Pfam" id="PF03473">
    <property type="entry name" value="MOSC"/>
    <property type="match status" value="1"/>
</dbReference>
<organism evidence="2 3">
    <name type="scientific">Pseudomonas mediterranea</name>
    <dbReference type="NCBI Taxonomy" id="183795"/>
    <lineage>
        <taxon>Bacteria</taxon>
        <taxon>Pseudomonadati</taxon>
        <taxon>Pseudomonadota</taxon>
        <taxon>Gammaproteobacteria</taxon>
        <taxon>Pseudomonadales</taxon>
        <taxon>Pseudomonadaceae</taxon>
        <taxon>Pseudomonas</taxon>
    </lineage>
</organism>
<dbReference type="InterPro" id="IPR005302">
    <property type="entry name" value="MoCF_Sase_C"/>
</dbReference>
<sequence>MRTIKHLYRYPVKGLSGEKLSSVELEQGRGFPGDRVFAITNGSATFDVDSLKPEPKTSFLVLMKYAELARLDTRYDAQRKVLEVREHGGQNVLLESSLMTEEGKADIAAFFREFLGEQVITGSPKVVHRETHPFTDVSVVSPTLMHSISIINLTSLFEVEKALGKKLDPRRFRANVYFQGEQPWEEFEWMDKEIAIGSIRAKVNFKTRRCPATDVNPETAERDLALPQFLRKTFGHGDLGVYAEIITPGTLKVGDKVLPLL</sequence>
<name>A0AAX2DG39_9PSED</name>
<accession>A0AAX2DG39</accession>
<evidence type="ECO:0000259" key="1">
    <source>
        <dbReference type="PROSITE" id="PS51340"/>
    </source>
</evidence>
<dbReference type="GO" id="GO:0003824">
    <property type="term" value="F:catalytic activity"/>
    <property type="evidence" value="ECO:0007669"/>
    <property type="project" value="InterPro"/>
</dbReference>
<dbReference type="InterPro" id="IPR005303">
    <property type="entry name" value="MOCOS_middle"/>
</dbReference>
<dbReference type="PROSITE" id="PS51340">
    <property type="entry name" value="MOSC"/>
    <property type="match status" value="1"/>
</dbReference>
<gene>
    <name evidence="2" type="ORF">SAMN05216476_4098</name>
</gene>
<proteinExistence type="predicted"/>
<dbReference type="GO" id="GO:0030151">
    <property type="term" value="F:molybdenum ion binding"/>
    <property type="evidence" value="ECO:0007669"/>
    <property type="project" value="InterPro"/>
</dbReference>
<dbReference type="GeneID" id="76214151"/>
<reference evidence="2 3" key="1">
    <citation type="submission" date="2016-10" db="EMBL/GenBank/DDBJ databases">
        <authorList>
            <person name="Varghese N."/>
            <person name="Submissions S."/>
        </authorList>
    </citation>
    <scope>NUCLEOTIDE SEQUENCE [LARGE SCALE GENOMIC DNA]</scope>
    <source>
        <strain evidence="2 3">DSM 16733</strain>
    </source>
</reference>
<feature type="domain" description="MOSC" evidence="1">
    <location>
        <begin position="112"/>
        <end position="260"/>
    </location>
</feature>
<dbReference type="InterPro" id="IPR011037">
    <property type="entry name" value="Pyrv_Knase-like_insert_dom_sf"/>
</dbReference>
<dbReference type="Proteomes" id="UP000183772">
    <property type="component" value="Chromosome I"/>
</dbReference>
<dbReference type="Gene3D" id="2.40.33.20">
    <property type="entry name" value="PK beta-barrel domain-like"/>
    <property type="match status" value="1"/>
</dbReference>
<keyword evidence="3" id="KW-1185">Reference proteome</keyword>
<dbReference type="GO" id="GO:0030170">
    <property type="term" value="F:pyridoxal phosphate binding"/>
    <property type="evidence" value="ECO:0007669"/>
    <property type="project" value="InterPro"/>
</dbReference>
<dbReference type="EMBL" id="LT629790">
    <property type="protein sequence ID" value="SDU66303.1"/>
    <property type="molecule type" value="Genomic_DNA"/>
</dbReference>
<dbReference type="SUPFAM" id="SSF50800">
    <property type="entry name" value="PK beta-barrel domain-like"/>
    <property type="match status" value="1"/>
</dbReference>
<dbReference type="Pfam" id="PF03476">
    <property type="entry name" value="MOSC_N"/>
    <property type="match status" value="1"/>
</dbReference>
<protein>
    <recommendedName>
        <fullName evidence="1">MOSC domain-containing protein</fullName>
    </recommendedName>
</protein>